<dbReference type="Gene3D" id="2.10.10.20">
    <property type="entry name" value="Carbohydrate-binding module superfamily 5/12"/>
    <property type="match status" value="1"/>
</dbReference>
<dbReference type="InterPro" id="IPR013540">
    <property type="entry name" value="ChitinaseA_N"/>
</dbReference>
<dbReference type="SUPFAM" id="SSF50370">
    <property type="entry name" value="Ricin B-like lectins"/>
    <property type="match status" value="1"/>
</dbReference>
<dbReference type="Pfam" id="PF00652">
    <property type="entry name" value="Ricin_B_lectin"/>
    <property type="match status" value="1"/>
</dbReference>
<sequence length="797" mass="85752">MFRPPSMPLLAATAVLLMAGAHAASFLGWSASQTYTGGETVTFNGQNYKAQWWTRGNSPATQSGPLYSGKVWLPIGKAEVTPPPAPVVKKPDAVSLTGLQSSYKLPAAGGLTLPLRWTMPSGVNGDHWRVLVDGKEVYKAALVSNPPASQDGSVSIQIDKAGTHTVEVQLCNGSGAAELCSSVKQTVAVVADVVVPPKPQPEGDAVTGEMLVSKTGSGCLARRTPTALAGDKVSGAPCDGADPRQRWTFNGSTLRAAGNNALCLSGALQYSGTLSLVTCDGGQAQQWMWTDGQLLNGRWALDYTASHEIIVWGSHGAVNQRWMSLSDLKKAVDAGKSLVVKYPVVASDGKAVELERSRDLLNRLTPPAEPLPVPRDVSIYPGSVPANAPRVTEALTLDRRFADASHEGWSQKLRNWLATGLYAPAGEAITVTVPPATELSALDGVFVRISPHTDVINRSGSDTIDRYSNVSLAAPLRPGVNYVRSQYGGLVILESRSSANVAVSATVSGAVRAPYFKLGKTSDWASARNAPAPWAVLEGRLAVVVVPSSQIRSLADAEKVMQTYDARMQDIIDLAGFDGSSAKHPKLEGKQWLVEDKQISAGYGHAGFPIMTMLDWKLATVASANGWGVQHETGHNYQPFCLWASRYGSESTVNLFSLYSQEKAGLPSRLINNKQFSAAITKLEKPGFDFDKDADVWDKLILHAQLRYAFPDKGWEIYRQLNRRYRELGVDEQKAICADRQKQADTSYELLSDISGADLTEHFQHWGVPVSSDAIGRVKAKGLKVPAAKTWLVNPEK</sequence>
<dbReference type="Pfam" id="PF17291">
    <property type="entry name" value="M60-like_N"/>
    <property type="match status" value="1"/>
</dbReference>
<dbReference type="InterPro" id="IPR035423">
    <property type="entry name" value="M60-like_N"/>
</dbReference>
<dbReference type="InterPro" id="IPR003610">
    <property type="entry name" value="CBM5/12"/>
</dbReference>
<dbReference type="InterPro" id="IPR014756">
    <property type="entry name" value="Ig_E-set"/>
</dbReference>
<dbReference type="InterPro" id="IPR031161">
    <property type="entry name" value="Peptidase_M60_dom"/>
</dbReference>
<dbReference type="Proteomes" id="UP000290682">
    <property type="component" value="Unassembled WGS sequence"/>
</dbReference>
<feature type="domain" description="Peptidase M60" evidence="3">
    <location>
        <begin position="414"/>
        <end position="711"/>
    </location>
</feature>
<dbReference type="PROSITE" id="PS51723">
    <property type="entry name" value="PEPTIDASE_M60"/>
    <property type="match status" value="1"/>
</dbReference>
<protein>
    <recommendedName>
        <fullName evidence="3">Peptidase M60 domain-containing protein</fullName>
    </recommendedName>
</protein>
<reference evidence="4 5" key="1">
    <citation type="submission" date="2018-10" db="EMBL/GenBank/DDBJ databases">
        <title>Draft genome of Fastidiocella sp. strain 375T, a bacterium isolated from a karstic cave dripping water.</title>
        <authorList>
            <person name="Coelho C."/>
            <person name="Verissimo A."/>
            <person name="Tiago I."/>
        </authorList>
    </citation>
    <scope>NUCLEOTIDE SEQUENCE [LARGE SCALE GENOMIC DNA]</scope>
    <source>
        <strain evidence="4 5">CAVE-375</strain>
    </source>
</reference>
<dbReference type="PROSITE" id="PS50231">
    <property type="entry name" value="RICIN_B_LECTIN"/>
    <property type="match status" value="1"/>
</dbReference>
<dbReference type="SMART" id="SM00495">
    <property type="entry name" value="ChtBD3"/>
    <property type="match status" value="1"/>
</dbReference>
<dbReference type="InterPro" id="IPR035992">
    <property type="entry name" value="Ricin_B-like_lectins"/>
</dbReference>
<comment type="caution">
    <text evidence="4">The sequence shown here is derived from an EMBL/GenBank/DDBJ whole genome shotgun (WGS) entry which is preliminary data.</text>
</comment>
<dbReference type="Pfam" id="PF08329">
    <property type="entry name" value="ChitinaseA_N"/>
    <property type="match status" value="1"/>
</dbReference>
<proteinExistence type="predicted"/>
<dbReference type="InterPro" id="IPR013783">
    <property type="entry name" value="Ig-like_fold"/>
</dbReference>
<dbReference type="SUPFAM" id="SSF51055">
    <property type="entry name" value="Carbohydrate binding domain"/>
    <property type="match status" value="1"/>
</dbReference>
<dbReference type="Gene3D" id="2.60.40.10">
    <property type="entry name" value="Immunoglobulins"/>
    <property type="match status" value="1"/>
</dbReference>
<dbReference type="InterPro" id="IPR036573">
    <property type="entry name" value="CBM_sf_5/12"/>
</dbReference>
<dbReference type="SMART" id="SM01276">
    <property type="entry name" value="M60-like"/>
    <property type="match status" value="1"/>
</dbReference>
<dbReference type="Gene3D" id="2.80.10.50">
    <property type="match status" value="1"/>
</dbReference>
<keyword evidence="5" id="KW-1185">Reference proteome</keyword>
<dbReference type="PANTHER" id="PTHR15730">
    <property type="entry name" value="EXPERIMENTAL AUTOIMMUNE PROSTATITIS ANTIGEN 2-RELATED"/>
    <property type="match status" value="1"/>
</dbReference>
<dbReference type="Pfam" id="PF02839">
    <property type="entry name" value="CBM_5_12"/>
    <property type="match status" value="1"/>
</dbReference>
<dbReference type="SUPFAM" id="SSF81296">
    <property type="entry name" value="E set domains"/>
    <property type="match status" value="1"/>
</dbReference>
<keyword evidence="1" id="KW-0378">Hydrolase</keyword>
<dbReference type="Gene3D" id="2.60.120.1250">
    <property type="entry name" value="Peptidase M60, enhancin-like domain 1"/>
    <property type="match status" value="1"/>
</dbReference>
<dbReference type="Gene3D" id="1.10.390.30">
    <property type="entry name" value="Peptidase M60, enhancin-like domain 3"/>
    <property type="match status" value="1"/>
</dbReference>
<dbReference type="PANTHER" id="PTHR15730:SF5">
    <property type="entry name" value="SI:CH211-210B2.2-RELATED"/>
    <property type="match status" value="1"/>
</dbReference>
<dbReference type="RefSeq" id="WP_129213153.1">
    <property type="nucleotide sequence ID" value="NZ_REGR01000011.1"/>
</dbReference>
<evidence type="ECO:0000256" key="1">
    <source>
        <dbReference type="ARBA" id="ARBA00022801"/>
    </source>
</evidence>
<evidence type="ECO:0000259" key="3">
    <source>
        <dbReference type="PROSITE" id="PS51723"/>
    </source>
</evidence>
<feature type="signal peptide" evidence="2">
    <location>
        <begin position="1"/>
        <end position="23"/>
    </location>
</feature>
<dbReference type="InterPro" id="IPR000772">
    <property type="entry name" value="Ricin_B_lectin"/>
</dbReference>
<evidence type="ECO:0000313" key="5">
    <source>
        <dbReference type="Proteomes" id="UP000290682"/>
    </source>
</evidence>
<dbReference type="CDD" id="cd12215">
    <property type="entry name" value="ChiC_BD"/>
    <property type="match status" value="1"/>
</dbReference>
<dbReference type="InterPro" id="IPR042279">
    <property type="entry name" value="Pep_M60_3"/>
</dbReference>
<gene>
    <name evidence="4" type="ORF">EBB06_10580</name>
</gene>
<dbReference type="Pfam" id="PF13402">
    <property type="entry name" value="Peptidase_M60"/>
    <property type="match status" value="1"/>
</dbReference>
<evidence type="ECO:0000256" key="2">
    <source>
        <dbReference type="SAM" id="SignalP"/>
    </source>
</evidence>
<accession>A0ABY0FB74</accession>
<dbReference type="Gene3D" id="3.40.390.80">
    <property type="entry name" value="Peptidase M60, enhancin-like domain 2"/>
    <property type="match status" value="1"/>
</dbReference>
<organism evidence="4 5">
    <name type="scientific">Crenobacter cavernae</name>
    <dbReference type="NCBI Taxonomy" id="2290923"/>
    <lineage>
        <taxon>Bacteria</taxon>
        <taxon>Pseudomonadati</taxon>
        <taxon>Pseudomonadota</taxon>
        <taxon>Betaproteobacteria</taxon>
        <taxon>Neisseriales</taxon>
        <taxon>Neisseriaceae</taxon>
        <taxon>Crenobacter</taxon>
    </lineage>
</organism>
<keyword evidence="2" id="KW-0732">Signal</keyword>
<name>A0ABY0FB74_9NEIS</name>
<feature type="chain" id="PRO_5045581420" description="Peptidase M60 domain-containing protein" evidence="2">
    <location>
        <begin position="24"/>
        <end position="797"/>
    </location>
</feature>
<dbReference type="EMBL" id="REGR01000011">
    <property type="protein sequence ID" value="RXZ43204.1"/>
    <property type="molecule type" value="Genomic_DNA"/>
</dbReference>
<dbReference type="InterPro" id="IPR051244">
    <property type="entry name" value="TCAF"/>
</dbReference>
<evidence type="ECO:0000313" key="4">
    <source>
        <dbReference type="EMBL" id="RXZ43204.1"/>
    </source>
</evidence>